<sequence>MDIQVDGWILRKREIEGGKDSRLPVMLLVLSSALSLQSSDRDVEQTSIIGRWQQWWPWWQC</sequence>
<protein>
    <submittedName>
        <fullName evidence="1">Uncharacterized protein</fullName>
    </submittedName>
</protein>
<dbReference type="Proteomes" id="UP000054630">
    <property type="component" value="Unassembled WGS sequence"/>
</dbReference>
<name>A0A0V0RWV5_9BILA</name>
<reference evidence="1 2" key="1">
    <citation type="submission" date="2015-01" db="EMBL/GenBank/DDBJ databases">
        <title>Evolution of Trichinella species and genotypes.</title>
        <authorList>
            <person name="Korhonen P.K."/>
            <person name="Edoardo P."/>
            <person name="Giuseppe L.R."/>
            <person name="Gasser R.B."/>
        </authorList>
    </citation>
    <scope>NUCLEOTIDE SEQUENCE [LARGE SCALE GENOMIC DNA]</scope>
    <source>
        <strain evidence="1">ISS37</strain>
    </source>
</reference>
<evidence type="ECO:0000313" key="2">
    <source>
        <dbReference type="Proteomes" id="UP000054630"/>
    </source>
</evidence>
<proteinExistence type="predicted"/>
<accession>A0A0V0RWV5</accession>
<comment type="caution">
    <text evidence="1">The sequence shown here is derived from an EMBL/GenBank/DDBJ whole genome shotgun (WGS) entry which is preliminary data.</text>
</comment>
<keyword evidence="2" id="KW-1185">Reference proteome</keyword>
<dbReference type="AlphaFoldDB" id="A0A0V0RWV5"/>
<evidence type="ECO:0000313" key="1">
    <source>
        <dbReference type="EMBL" id="KRX18741.1"/>
    </source>
</evidence>
<dbReference type="EMBL" id="JYDL01000068">
    <property type="protein sequence ID" value="KRX18741.1"/>
    <property type="molecule type" value="Genomic_DNA"/>
</dbReference>
<organism evidence="1 2">
    <name type="scientific">Trichinella nelsoni</name>
    <dbReference type="NCBI Taxonomy" id="6336"/>
    <lineage>
        <taxon>Eukaryota</taxon>
        <taxon>Metazoa</taxon>
        <taxon>Ecdysozoa</taxon>
        <taxon>Nematoda</taxon>
        <taxon>Enoplea</taxon>
        <taxon>Dorylaimia</taxon>
        <taxon>Trichinellida</taxon>
        <taxon>Trichinellidae</taxon>
        <taxon>Trichinella</taxon>
    </lineage>
</organism>
<gene>
    <name evidence="1" type="ORF">T07_10887</name>
</gene>